<dbReference type="GO" id="GO:0006635">
    <property type="term" value="P:fatty acid beta-oxidation"/>
    <property type="evidence" value="ECO:0007669"/>
    <property type="project" value="TreeGrafter"/>
</dbReference>
<evidence type="ECO:0000256" key="1">
    <source>
        <dbReference type="ARBA" id="ARBA00005254"/>
    </source>
</evidence>
<proteinExistence type="inferred from homology"/>
<dbReference type="InterPro" id="IPR029045">
    <property type="entry name" value="ClpP/crotonase-like_dom_sf"/>
</dbReference>
<reference evidence="4" key="1">
    <citation type="submission" date="2019-03" db="EMBL/GenBank/DDBJ databases">
        <title>Afifella sp. nov., isolated from activated sludge.</title>
        <authorList>
            <person name="Li Q."/>
            <person name="Liu Y."/>
        </authorList>
    </citation>
    <scope>NUCLEOTIDE SEQUENCE</scope>
    <source>
        <strain evidence="4">L72</strain>
    </source>
</reference>
<dbReference type="AlphaFoldDB" id="A0A964T1A4"/>
<keyword evidence="2" id="KW-0456">Lyase</keyword>
<dbReference type="InterPro" id="IPR018376">
    <property type="entry name" value="Enoyl-CoA_hyd/isom_CS"/>
</dbReference>
<dbReference type="GO" id="GO:0016829">
    <property type="term" value="F:lyase activity"/>
    <property type="evidence" value="ECO:0007669"/>
    <property type="project" value="UniProtKB-KW"/>
</dbReference>
<dbReference type="Gene3D" id="1.10.12.10">
    <property type="entry name" value="Lyase 2-enoyl-coa Hydratase, Chain A, domain 2"/>
    <property type="match status" value="1"/>
</dbReference>
<keyword evidence="5" id="KW-1185">Reference proteome</keyword>
<dbReference type="PANTHER" id="PTHR11941:SF54">
    <property type="entry name" value="ENOYL-COA HYDRATASE, MITOCHONDRIAL"/>
    <property type="match status" value="1"/>
</dbReference>
<dbReference type="InterPro" id="IPR001753">
    <property type="entry name" value="Enoyl-CoA_hydra/iso"/>
</dbReference>
<dbReference type="PROSITE" id="PS00166">
    <property type="entry name" value="ENOYL_COA_HYDRATASE"/>
    <property type="match status" value="1"/>
</dbReference>
<gene>
    <name evidence="4" type="ORF">E4O86_02475</name>
</gene>
<dbReference type="PANTHER" id="PTHR11941">
    <property type="entry name" value="ENOYL-COA HYDRATASE-RELATED"/>
    <property type="match status" value="1"/>
</dbReference>
<comment type="caution">
    <text evidence="4">The sequence shown here is derived from an EMBL/GenBank/DDBJ whole genome shotgun (WGS) entry which is preliminary data.</text>
</comment>
<dbReference type="SUPFAM" id="SSF52096">
    <property type="entry name" value="ClpP/crotonase"/>
    <property type="match status" value="1"/>
</dbReference>
<dbReference type="CDD" id="cd06558">
    <property type="entry name" value="crotonase-like"/>
    <property type="match status" value="1"/>
</dbReference>
<dbReference type="Gene3D" id="3.90.226.10">
    <property type="entry name" value="2-enoyl-CoA Hydratase, Chain A, domain 1"/>
    <property type="match status" value="1"/>
</dbReference>
<organism evidence="4 5">
    <name type="scientific">Propylenella binzhouense</name>
    <dbReference type="NCBI Taxonomy" id="2555902"/>
    <lineage>
        <taxon>Bacteria</taxon>
        <taxon>Pseudomonadati</taxon>
        <taxon>Pseudomonadota</taxon>
        <taxon>Alphaproteobacteria</taxon>
        <taxon>Hyphomicrobiales</taxon>
        <taxon>Propylenellaceae</taxon>
        <taxon>Propylenella</taxon>
    </lineage>
</organism>
<dbReference type="Proteomes" id="UP000773614">
    <property type="component" value="Unassembled WGS sequence"/>
</dbReference>
<sequence>MNEATTREAASRDNQSGAAPELLVETLGHVRVLTINRPERMNSLTPGLMDALSESFVEANIDPHVRAVILTATGDRAFCAGRDLKEAKVADDAGQPYRYFMSTLNRFIFEIILETYKPTIAAINGAAVAGGFELCLACDMRIAAEHAVMGLPEAKRGRGAHFSTVMLPRIIPRALALEMLFRGDYIDARKALQWGLLNSVTPRGGALEAALELAGAIAKNAPLTVRRMKETAVKSSGMPFAAAMRLDEGINPYLSEDRIEGTRAFVEKREPKWKGR</sequence>
<dbReference type="RefSeq" id="WP_161138935.1">
    <property type="nucleotide sequence ID" value="NZ_SPKJ01000004.1"/>
</dbReference>
<dbReference type="Pfam" id="PF00378">
    <property type="entry name" value="ECH_1"/>
    <property type="match status" value="1"/>
</dbReference>
<evidence type="ECO:0000313" key="4">
    <source>
        <dbReference type="EMBL" id="MYZ46586.1"/>
    </source>
</evidence>
<dbReference type="InterPro" id="IPR014748">
    <property type="entry name" value="Enoyl-CoA_hydra_C"/>
</dbReference>
<evidence type="ECO:0000256" key="3">
    <source>
        <dbReference type="RuleBase" id="RU003707"/>
    </source>
</evidence>
<protein>
    <submittedName>
        <fullName evidence="4">Enoyl-CoA hydratase/isomerase family protein</fullName>
    </submittedName>
</protein>
<evidence type="ECO:0000313" key="5">
    <source>
        <dbReference type="Proteomes" id="UP000773614"/>
    </source>
</evidence>
<dbReference type="EMBL" id="SPKJ01000004">
    <property type="protein sequence ID" value="MYZ46586.1"/>
    <property type="molecule type" value="Genomic_DNA"/>
</dbReference>
<dbReference type="OrthoDB" id="5730382at2"/>
<name>A0A964T1A4_9HYPH</name>
<evidence type="ECO:0000256" key="2">
    <source>
        <dbReference type="ARBA" id="ARBA00023239"/>
    </source>
</evidence>
<comment type="similarity">
    <text evidence="1 3">Belongs to the enoyl-CoA hydratase/isomerase family.</text>
</comment>
<accession>A0A964T1A4</accession>